<dbReference type="HOGENOM" id="CLU_1650117_0_0_0"/>
<dbReference type="SUPFAM" id="SSF51182">
    <property type="entry name" value="RmlC-like cupins"/>
    <property type="match status" value="1"/>
</dbReference>
<feature type="domain" description="(S)-ureidoglycine aminohydrolase cupin" evidence="1">
    <location>
        <begin position="83"/>
        <end position="154"/>
    </location>
</feature>
<dbReference type="CDD" id="cd02227">
    <property type="entry name" value="cupin_TM1112-like"/>
    <property type="match status" value="1"/>
</dbReference>
<reference evidence="3" key="2">
    <citation type="submission" date="2012-01" db="EMBL/GenBank/DDBJ databases">
        <title>Complete sequence of chromosome of Marinitoga piezophila KA3.</title>
        <authorList>
            <person name="Lucas S."/>
            <person name="Han J."/>
            <person name="Lapidus A."/>
            <person name="Cheng J.-F."/>
            <person name="Goodwin L."/>
            <person name="Pitluck S."/>
            <person name="Peters L."/>
            <person name="Mikhailova N."/>
            <person name="Teshima H."/>
            <person name="Detter J.C."/>
            <person name="Han C."/>
            <person name="Tapia R."/>
            <person name="Land M."/>
            <person name="Hauser L."/>
            <person name="Kyrpides N."/>
            <person name="Ivanova N."/>
            <person name="Pagani I."/>
            <person name="Jebbar M."/>
            <person name="Vannier P."/>
            <person name="Oger P."/>
            <person name="Cario A."/>
            <person name="Bartlett D."/>
            <person name="Noll K.M."/>
            <person name="Woyke T."/>
        </authorList>
    </citation>
    <scope>NUCLEOTIDE SEQUENCE [LARGE SCALE GENOMIC DNA]</scope>
    <source>
        <strain evidence="3">DSM 14283 / JCM 11233 / KA3</strain>
    </source>
</reference>
<gene>
    <name evidence="2" type="ordered locus">Marpi_1602</name>
</gene>
<keyword evidence="3" id="KW-1185">Reference proteome</keyword>
<dbReference type="PANTHER" id="PTHR33271">
    <property type="entry name" value="OS04G0445200 PROTEIN"/>
    <property type="match status" value="1"/>
</dbReference>
<dbReference type="Proteomes" id="UP000007161">
    <property type="component" value="Chromosome"/>
</dbReference>
<evidence type="ECO:0000313" key="2">
    <source>
        <dbReference type="EMBL" id="AEX85992.1"/>
    </source>
</evidence>
<dbReference type="PANTHER" id="PTHR33271:SF22">
    <property type="entry name" value="OS04G0445200 PROTEIN"/>
    <property type="match status" value="1"/>
</dbReference>
<reference evidence="2 3" key="1">
    <citation type="journal article" date="2012" name="J. Bacteriol.">
        <title>Complete Genome Sequence of the Thermophilic, Piezophilic, Heterotrophic Bacterium Marinitoga piezophila KA3.</title>
        <authorList>
            <person name="Lucas S."/>
            <person name="Han J."/>
            <person name="Lapidus A."/>
            <person name="Cheng J.F."/>
            <person name="Goodwin L.A."/>
            <person name="Pitluck S."/>
            <person name="Peters L."/>
            <person name="Mikhailova N."/>
            <person name="Teshima H."/>
            <person name="Detter J.C."/>
            <person name="Han C."/>
            <person name="Tapia R."/>
            <person name="Land M."/>
            <person name="Hauser L."/>
            <person name="Kyrpides N.C."/>
            <person name="Ivanova N."/>
            <person name="Pagani I."/>
            <person name="Vannier P."/>
            <person name="Oger P."/>
            <person name="Bartlett D.H."/>
            <person name="Noll K.M."/>
            <person name="Woyke T."/>
            <person name="Jebbar M."/>
        </authorList>
    </citation>
    <scope>NUCLEOTIDE SEQUENCE [LARGE SCALE GENOMIC DNA]</scope>
    <source>
        <strain evidence="3">DSM 14283 / JCM 11233 / KA3</strain>
    </source>
</reference>
<dbReference type="InterPro" id="IPR014710">
    <property type="entry name" value="RmlC-like_jellyroll"/>
</dbReference>
<sequence length="160" mass="19134">MERLEKIISMVDTFFEENPDASFDDLEDFLVKNFDKESIEEYFQLLGETMVNLEKKLKDPVVKMMDNEMEVKIIKNPDEDLLKKLDVEKWPIWTKEASKFDWYYDDSEVCYILEGKVKVYTENGEYLIEKGDLVRFKKGLSCTWEILEDIKKHYNFGINI</sequence>
<dbReference type="InterPro" id="IPR008579">
    <property type="entry name" value="UGlyAH_Cupin_dom"/>
</dbReference>
<organism evidence="2 3">
    <name type="scientific">Marinitoga piezophila (strain DSM 14283 / JCM 11233 / KA3)</name>
    <dbReference type="NCBI Taxonomy" id="443254"/>
    <lineage>
        <taxon>Bacteria</taxon>
        <taxon>Thermotogati</taxon>
        <taxon>Thermotogota</taxon>
        <taxon>Thermotogae</taxon>
        <taxon>Petrotogales</taxon>
        <taxon>Petrotogaceae</taxon>
        <taxon>Marinitoga</taxon>
    </lineage>
</organism>
<dbReference type="eggNOG" id="COG3450">
    <property type="taxonomic scope" value="Bacteria"/>
</dbReference>
<dbReference type="Pfam" id="PF05899">
    <property type="entry name" value="Cupin_3"/>
    <property type="match status" value="1"/>
</dbReference>
<dbReference type="STRING" id="443254.Marpi_1602"/>
<evidence type="ECO:0000259" key="1">
    <source>
        <dbReference type="Pfam" id="PF05899"/>
    </source>
</evidence>
<dbReference type="KEGG" id="mpz:Marpi_1602"/>
<dbReference type="Gene3D" id="2.60.120.10">
    <property type="entry name" value="Jelly Rolls"/>
    <property type="match status" value="1"/>
</dbReference>
<dbReference type="EMBL" id="CP003257">
    <property type="protein sequence ID" value="AEX85992.1"/>
    <property type="molecule type" value="Genomic_DNA"/>
</dbReference>
<evidence type="ECO:0000313" key="3">
    <source>
        <dbReference type="Proteomes" id="UP000007161"/>
    </source>
</evidence>
<name>H2J4Q0_MARPK</name>
<protein>
    <submittedName>
        <fullName evidence="2">Putative enzyme of the cupin superfamily</fullName>
    </submittedName>
</protein>
<accession>H2J4Q0</accession>
<dbReference type="RefSeq" id="WP_014297063.1">
    <property type="nucleotide sequence ID" value="NC_016751.1"/>
</dbReference>
<proteinExistence type="predicted"/>
<dbReference type="InterPro" id="IPR011051">
    <property type="entry name" value="RmlC_Cupin_sf"/>
</dbReference>
<dbReference type="AlphaFoldDB" id="H2J4Q0"/>